<dbReference type="Gene3D" id="3.20.20.100">
    <property type="entry name" value="NADP-dependent oxidoreductase domain"/>
    <property type="match status" value="1"/>
</dbReference>
<dbReference type="InterPro" id="IPR020471">
    <property type="entry name" value="AKR"/>
</dbReference>
<proteinExistence type="inferred from homology"/>
<dbReference type="InterPro" id="IPR036812">
    <property type="entry name" value="NAD(P)_OxRdtase_dom_sf"/>
</dbReference>
<dbReference type="PRINTS" id="PR00069">
    <property type="entry name" value="ALDKETRDTASE"/>
</dbReference>
<name>A0A1B6GJ45_9HEMI</name>
<gene>
    <name evidence="5" type="ORF">g.15371</name>
</gene>
<dbReference type="EMBL" id="GECZ01007332">
    <property type="protein sequence ID" value="JAS62437.1"/>
    <property type="molecule type" value="Transcribed_RNA"/>
</dbReference>
<dbReference type="PROSITE" id="PS00063">
    <property type="entry name" value="ALDOKETO_REDUCTASE_3"/>
    <property type="match status" value="1"/>
</dbReference>
<dbReference type="AlphaFoldDB" id="A0A1B6GJ45"/>
<dbReference type="PROSITE" id="PS00062">
    <property type="entry name" value="ALDOKETO_REDUCTASE_2"/>
    <property type="match status" value="1"/>
</dbReference>
<accession>A0A1B6GJ45</accession>
<organism evidence="5">
    <name type="scientific">Cuerna arida</name>
    <dbReference type="NCBI Taxonomy" id="1464854"/>
    <lineage>
        <taxon>Eukaryota</taxon>
        <taxon>Metazoa</taxon>
        <taxon>Ecdysozoa</taxon>
        <taxon>Arthropoda</taxon>
        <taxon>Hexapoda</taxon>
        <taxon>Insecta</taxon>
        <taxon>Pterygota</taxon>
        <taxon>Neoptera</taxon>
        <taxon>Paraneoptera</taxon>
        <taxon>Hemiptera</taxon>
        <taxon>Auchenorrhyncha</taxon>
        <taxon>Membracoidea</taxon>
        <taxon>Cicadellidae</taxon>
        <taxon>Cicadellinae</taxon>
        <taxon>Proconiini</taxon>
        <taxon>Cuerna</taxon>
    </lineage>
</organism>
<feature type="domain" description="NADP-dependent oxidoreductase" evidence="4">
    <location>
        <begin position="85"/>
        <end position="359"/>
    </location>
</feature>
<protein>
    <recommendedName>
        <fullName evidence="4">NADP-dependent oxidoreductase domain-containing protein</fullName>
    </recommendedName>
</protein>
<evidence type="ECO:0000313" key="5">
    <source>
        <dbReference type="EMBL" id="JAS62437.1"/>
    </source>
</evidence>
<dbReference type="GO" id="GO:0016491">
    <property type="term" value="F:oxidoreductase activity"/>
    <property type="evidence" value="ECO:0007669"/>
    <property type="project" value="UniProtKB-KW"/>
</dbReference>
<dbReference type="SUPFAM" id="SSF51430">
    <property type="entry name" value="NAD(P)-linked oxidoreductase"/>
    <property type="match status" value="1"/>
</dbReference>
<comment type="similarity">
    <text evidence="1">Belongs to the aldo/keto reductase family.</text>
</comment>
<evidence type="ECO:0000256" key="2">
    <source>
        <dbReference type="ARBA" id="ARBA00022857"/>
    </source>
</evidence>
<dbReference type="Pfam" id="PF00248">
    <property type="entry name" value="Aldo_ket_red"/>
    <property type="match status" value="1"/>
</dbReference>
<sequence>MWHSHCRHWHHCWGLSLSYRLRLAHLSFVGVLGLNCTFNNYSIFQVKNKGRLSSVLNRSLCLDSGSMAEVPIITLNNGYKIPQFGLGTWKSKPGEVRGAVVDAIRSNYRHVDCALVYQNEKEVGEGIQLAIQQGLCKREDLFITTKLWNTFHKEELVVPSLKTSLENLNLEYVDLYLIHWPHAFKEGAQLFPMDANNKTAYSNASYLDTWKSMEQCVQLGLTKSIGLSNFNSKQVAKVLEIATIKPVTNQVECHPYLNQNKLKAYLESVNITLTAYSPLGSPDRPWAKPDEKPLLDNPTIVAMAEKYGKTPAQIALRYQIEKGNIVIPKSVTKSRIESNIKIFDFSLKPEDVKTLDDLDINCRMVGVEAIKDHPDYPFNEEY</sequence>
<evidence type="ECO:0000259" key="4">
    <source>
        <dbReference type="Pfam" id="PF00248"/>
    </source>
</evidence>
<reference evidence="5" key="1">
    <citation type="submission" date="2015-11" db="EMBL/GenBank/DDBJ databases">
        <title>De novo transcriptome assembly of four potential Pierce s Disease insect vectors from Arizona vineyards.</title>
        <authorList>
            <person name="Tassone E.E."/>
        </authorList>
    </citation>
    <scope>NUCLEOTIDE SEQUENCE</scope>
</reference>
<evidence type="ECO:0000256" key="1">
    <source>
        <dbReference type="ARBA" id="ARBA00007905"/>
    </source>
</evidence>
<dbReference type="InterPro" id="IPR018170">
    <property type="entry name" value="Aldo/ket_reductase_CS"/>
</dbReference>
<dbReference type="FunFam" id="3.20.20.100:FF:000006">
    <property type="entry name" value="Aldo-keto reductase family 1 member A1"/>
    <property type="match status" value="1"/>
</dbReference>
<dbReference type="InterPro" id="IPR023210">
    <property type="entry name" value="NADP_OxRdtase_dom"/>
</dbReference>
<evidence type="ECO:0000256" key="3">
    <source>
        <dbReference type="ARBA" id="ARBA00023002"/>
    </source>
</evidence>
<keyword evidence="3" id="KW-0560">Oxidoreductase</keyword>
<dbReference type="PANTHER" id="PTHR11732">
    <property type="entry name" value="ALDO/KETO REDUCTASE"/>
    <property type="match status" value="1"/>
</dbReference>
<keyword evidence="2" id="KW-0521">NADP</keyword>